<evidence type="ECO:0000256" key="5">
    <source>
        <dbReference type="ARBA" id="ARBA00020397"/>
    </source>
</evidence>
<comment type="subunit">
    <text evidence="4 8">Heteromultimer composed of HisG and HisZ subunits.</text>
</comment>
<reference evidence="11" key="1">
    <citation type="submission" date="2012-11" db="EMBL/GenBank/DDBJ databases">
        <title>Dependencies among metagenomic species, viruses, plasmids and units of genetic variation.</title>
        <authorList>
            <person name="Nielsen H.B."/>
            <person name="Almeida M."/>
            <person name="Juncker A.S."/>
            <person name="Rasmussen S."/>
            <person name="Li J."/>
            <person name="Sunagawa S."/>
            <person name="Plichta D."/>
            <person name="Gautier L."/>
            <person name="Le Chatelier E."/>
            <person name="Peletier E."/>
            <person name="Bonde I."/>
            <person name="Nielsen T."/>
            <person name="Manichanh C."/>
            <person name="Arumugam M."/>
            <person name="Batto J."/>
            <person name="Santos M.B.Q.D."/>
            <person name="Blom N."/>
            <person name="Borruel N."/>
            <person name="Burgdorf K.S."/>
            <person name="Boumezbeur F."/>
            <person name="Casellas F."/>
            <person name="Dore J."/>
            <person name="Guarner F."/>
            <person name="Hansen T."/>
            <person name="Hildebrand F."/>
            <person name="Kaas R.S."/>
            <person name="Kennedy S."/>
            <person name="Kristiansen K."/>
            <person name="Kultima J.R."/>
            <person name="Leonard P."/>
            <person name="Levenez F."/>
            <person name="Lund O."/>
            <person name="Moumen B."/>
            <person name="Le Paslier D."/>
            <person name="Pons N."/>
            <person name="Pedersen O."/>
            <person name="Prifti E."/>
            <person name="Qin J."/>
            <person name="Raes J."/>
            <person name="Tap J."/>
            <person name="Tims S."/>
            <person name="Ussery D.W."/>
            <person name="Yamada T."/>
            <person name="MetaHit consortium"/>
            <person name="Renault P."/>
            <person name="Sicheritz-Ponten T."/>
            <person name="Bork P."/>
            <person name="Wang J."/>
            <person name="Brunak S."/>
            <person name="Ehrlich S.D."/>
        </authorList>
    </citation>
    <scope>NUCLEOTIDE SEQUENCE [LARGE SCALE GENOMIC DNA]</scope>
</reference>
<dbReference type="EMBL" id="WNBW01000006">
    <property type="protein sequence ID" value="MTU04399.1"/>
    <property type="molecule type" value="Genomic_DNA"/>
</dbReference>
<dbReference type="GO" id="GO:0004821">
    <property type="term" value="F:histidine-tRNA ligase activity"/>
    <property type="evidence" value="ECO:0007669"/>
    <property type="project" value="TreeGrafter"/>
</dbReference>
<sequence>MLNNKALQVPYGTRDVLPGEAGARRIIENKLASTFKAWGYDEVVTPTFEYLDTFAAAGQLSDSSFKFFDRRNNILLLRSDMTTPLARLVATRLNEGPAVKRLFYLANLFRYEETQAGRQCEFNQAGVEMMGAAGPSADAEMLALAVASLQAAGLNDFVISVGQIDFINGLIEAAEVTELQAQELKRCLIEHDVVRLEALADGSRMSPEQKDLFKELPFLHGGLELLDKVEACGLNNKSSKAVQDLREIYALAEVYGAAGYLRFDLGLLRDLDYYTGMLFEGYAEDMGFPIIGGGRYDTMMENFGRSCPATGFAIGIDRIMLILSRRRQLDNISSWDVLVAWQAGCLPQAIAQCMRLRRSGKTVKLAAEPFNQSEAVDAQRANACDTLLYIED</sequence>
<feature type="binding site" evidence="9">
    <location>
        <position position="128"/>
    </location>
    <ligand>
        <name>L-histidine</name>
        <dbReference type="ChEBI" id="CHEBI:57595"/>
    </ligand>
</feature>
<dbReference type="GO" id="GO:0140096">
    <property type="term" value="F:catalytic activity, acting on a protein"/>
    <property type="evidence" value="ECO:0007669"/>
    <property type="project" value="UniProtKB-ARBA"/>
</dbReference>
<evidence type="ECO:0000256" key="4">
    <source>
        <dbReference type="ARBA" id="ARBA00011496"/>
    </source>
</evidence>
<dbReference type="CDD" id="cd00773">
    <property type="entry name" value="HisRS-like_core"/>
    <property type="match status" value="1"/>
</dbReference>
<name>R6I5K6_9FIRM</name>
<evidence type="ECO:0000313" key="13">
    <source>
        <dbReference type="EMBL" id="MTU04399.1"/>
    </source>
</evidence>
<dbReference type="STRING" id="1262914.BN533_00591"/>
<dbReference type="PANTHER" id="PTHR43707">
    <property type="entry name" value="HISTIDYL-TRNA SYNTHETASE"/>
    <property type="match status" value="1"/>
</dbReference>
<dbReference type="OrthoDB" id="9800814at2"/>
<dbReference type="HOGENOM" id="CLU_025113_0_2_9"/>
<evidence type="ECO:0000256" key="3">
    <source>
        <dbReference type="ARBA" id="ARBA00005539"/>
    </source>
</evidence>
<dbReference type="RefSeq" id="WP_021717494.1">
    <property type="nucleotide sequence ID" value="NZ_CAKVRS010000003.1"/>
</dbReference>
<reference evidence="14 15" key="2">
    <citation type="journal article" date="2019" name="Nat. Med.">
        <title>A library of human gut bacterial isolates paired with longitudinal multiomics data enables mechanistic microbiome research.</title>
        <authorList>
            <person name="Poyet M."/>
            <person name="Groussin M."/>
            <person name="Gibbons S.M."/>
            <person name="Avila-Pacheco J."/>
            <person name="Jiang X."/>
            <person name="Kearney S.M."/>
            <person name="Perrotta A.R."/>
            <person name="Berdy B."/>
            <person name="Zhao S."/>
            <person name="Lieberman T.D."/>
            <person name="Swanson P.K."/>
            <person name="Smith M."/>
            <person name="Roesemann S."/>
            <person name="Alexander J.E."/>
            <person name="Rich S.A."/>
            <person name="Livny J."/>
            <person name="Vlamakis H."/>
            <person name="Clish C."/>
            <person name="Bullock K."/>
            <person name="Deik A."/>
            <person name="Scott J."/>
            <person name="Pierce K.A."/>
            <person name="Xavier R.J."/>
            <person name="Alm E.J."/>
        </authorList>
    </citation>
    <scope>NUCLEOTIDE SEQUENCE [LARGE SCALE GENOMIC DNA]</scope>
    <source>
        <strain evidence="12 15">BIOML-A13</strain>
        <strain evidence="13 14">BIOML-A3</strain>
    </source>
</reference>
<dbReference type="InterPro" id="IPR045864">
    <property type="entry name" value="aa-tRNA-synth_II/BPL/LPL"/>
</dbReference>
<dbReference type="UniPathway" id="UPA00031">
    <property type="reaction ID" value="UER00006"/>
</dbReference>
<dbReference type="PIRSF" id="PIRSF001549">
    <property type="entry name" value="His-tRNA_synth"/>
    <property type="match status" value="1"/>
</dbReference>
<feature type="binding site" evidence="9">
    <location>
        <begin position="273"/>
        <end position="274"/>
    </location>
    <ligand>
        <name>L-histidine</name>
        <dbReference type="ChEBI" id="CHEBI:57595"/>
    </ligand>
</feature>
<comment type="pathway">
    <text evidence="2 8">Amino-acid biosynthesis; L-histidine biosynthesis; L-histidine from 5-phospho-alpha-D-ribose 1-diphosphate: step 1/9.</text>
</comment>
<feature type="domain" description="Aminoacyl-transfer RNA synthetases class-II family profile" evidence="10">
    <location>
        <begin position="27"/>
        <end position="347"/>
    </location>
</feature>
<evidence type="ECO:0000256" key="2">
    <source>
        <dbReference type="ARBA" id="ARBA00004667"/>
    </source>
</evidence>
<evidence type="ECO:0000313" key="14">
    <source>
        <dbReference type="Proteomes" id="UP000443070"/>
    </source>
</evidence>
<keyword evidence="11" id="KW-0328">Glycosyltransferase</keyword>
<protein>
    <recommendedName>
        <fullName evidence="5 8">ATP phosphoribosyltransferase regulatory subunit</fullName>
    </recommendedName>
</protein>
<evidence type="ECO:0000256" key="9">
    <source>
        <dbReference type="PIRSR" id="PIRSR001549-1"/>
    </source>
</evidence>
<dbReference type="Gene3D" id="3.30.930.10">
    <property type="entry name" value="Bira Bifunctional Protein, Domain 2"/>
    <property type="match status" value="1"/>
</dbReference>
<comment type="caution">
    <text evidence="11">The sequence shown here is derived from an EMBL/GenBank/DDBJ whole genome shotgun (WGS) entry which is preliminary data.</text>
</comment>
<dbReference type="InterPro" id="IPR004516">
    <property type="entry name" value="HisRS/HisZ"/>
</dbReference>
<dbReference type="GO" id="GO:0005737">
    <property type="term" value="C:cytoplasm"/>
    <property type="evidence" value="ECO:0007669"/>
    <property type="project" value="UniProtKB-SubCell"/>
</dbReference>
<evidence type="ECO:0000313" key="15">
    <source>
        <dbReference type="Proteomes" id="UP000484547"/>
    </source>
</evidence>
<evidence type="ECO:0000313" key="11">
    <source>
        <dbReference type="EMBL" id="CDB45463.1"/>
    </source>
</evidence>
<keyword evidence="11" id="KW-0808">Transferase</keyword>
<evidence type="ECO:0000256" key="6">
    <source>
        <dbReference type="ARBA" id="ARBA00022490"/>
    </source>
</evidence>
<keyword evidence="8" id="KW-0368">Histidine biosynthesis</keyword>
<dbReference type="InterPro" id="IPR004517">
    <property type="entry name" value="HisZ"/>
</dbReference>
<comment type="function">
    <text evidence="7 8">Required for the first step of histidine biosynthesis. May allow the feedback regulation of ATP phosphoribosyltransferase activity by histidine.</text>
</comment>
<dbReference type="InterPro" id="IPR041715">
    <property type="entry name" value="HisRS-like_core"/>
</dbReference>
<evidence type="ECO:0000259" key="10">
    <source>
        <dbReference type="PROSITE" id="PS50862"/>
    </source>
</evidence>
<dbReference type="eggNOG" id="COG3705">
    <property type="taxonomic scope" value="Bacteria"/>
</dbReference>
<organism evidence="11">
    <name type="scientific">Phascolarctobacterium faecium</name>
    <dbReference type="NCBI Taxonomy" id="33025"/>
    <lineage>
        <taxon>Bacteria</taxon>
        <taxon>Bacillati</taxon>
        <taxon>Bacillota</taxon>
        <taxon>Negativicutes</taxon>
        <taxon>Acidaminococcales</taxon>
        <taxon>Acidaminococcaceae</taxon>
        <taxon>Phascolarctobacterium</taxon>
    </lineage>
</organism>
<feature type="binding site" evidence="9">
    <location>
        <position position="124"/>
    </location>
    <ligand>
        <name>L-histidine</name>
        <dbReference type="ChEBI" id="CHEBI:57595"/>
    </ligand>
</feature>
<keyword evidence="6 8" id="KW-0963">Cytoplasm</keyword>
<dbReference type="Proteomes" id="UP000484547">
    <property type="component" value="Unassembled WGS sequence"/>
</dbReference>
<dbReference type="PANTHER" id="PTHR43707:SF1">
    <property type="entry name" value="HISTIDINE--TRNA LIGASE, MITOCHONDRIAL-RELATED"/>
    <property type="match status" value="1"/>
</dbReference>
<feature type="binding site" evidence="9">
    <location>
        <position position="110"/>
    </location>
    <ligand>
        <name>L-histidine</name>
        <dbReference type="ChEBI" id="CHEBI:57595"/>
    </ligand>
</feature>
<evidence type="ECO:0000256" key="1">
    <source>
        <dbReference type="ARBA" id="ARBA00004496"/>
    </source>
</evidence>
<dbReference type="Proteomes" id="UP000443070">
    <property type="component" value="Unassembled WGS sequence"/>
</dbReference>
<dbReference type="Pfam" id="PF13393">
    <property type="entry name" value="tRNA-synt_His"/>
    <property type="match status" value="1"/>
</dbReference>
<accession>R6I5K6</accession>
<dbReference type="PROSITE" id="PS50862">
    <property type="entry name" value="AA_TRNA_LIGASE_II"/>
    <property type="match status" value="1"/>
</dbReference>
<accession>A0A6I3RV39</accession>
<dbReference type="EMBL" id="WNBM01000006">
    <property type="protein sequence ID" value="MTT76335.1"/>
    <property type="molecule type" value="Genomic_DNA"/>
</dbReference>
<comment type="subcellular location">
    <subcellularLocation>
        <location evidence="1 8">Cytoplasm</location>
    </subcellularLocation>
</comment>
<feature type="binding site" evidence="9">
    <location>
        <begin position="80"/>
        <end position="82"/>
    </location>
    <ligand>
        <name>L-histidine</name>
        <dbReference type="ChEBI" id="CHEBI:57595"/>
    </ligand>
</feature>
<comment type="similarity">
    <text evidence="3 8">Belongs to the class-II aminoacyl-tRNA synthetase family. HisZ subfamily.</text>
</comment>
<evidence type="ECO:0000256" key="7">
    <source>
        <dbReference type="ARBA" id="ARBA00025246"/>
    </source>
</evidence>
<comment type="miscellaneous">
    <text evidence="8">This function is generally fulfilled by the C-terminal part of HisG, which is missing in some bacteria such as this one.</text>
</comment>
<feature type="binding site" evidence="9">
    <location>
        <position position="269"/>
    </location>
    <ligand>
        <name>L-histidine</name>
        <dbReference type="ChEBI" id="CHEBI:57595"/>
    </ligand>
</feature>
<evidence type="ECO:0000256" key="8">
    <source>
        <dbReference type="HAMAP-Rule" id="MF_00125"/>
    </source>
</evidence>
<dbReference type="GO" id="GO:0000105">
    <property type="term" value="P:L-histidine biosynthetic process"/>
    <property type="evidence" value="ECO:0007669"/>
    <property type="project" value="UniProtKB-UniRule"/>
</dbReference>
<dbReference type="GO" id="GO:0006427">
    <property type="term" value="P:histidyl-tRNA aminoacylation"/>
    <property type="evidence" value="ECO:0007669"/>
    <property type="project" value="TreeGrafter"/>
</dbReference>
<gene>
    <name evidence="8 12" type="primary">hisZ</name>
    <name evidence="11" type="ORF">BN533_00591</name>
    <name evidence="12" type="ORF">GMD11_08665</name>
    <name evidence="13" type="ORF">GMD18_08320</name>
</gene>
<keyword evidence="8" id="KW-0028">Amino-acid biosynthesis</keyword>
<dbReference type="SUPFAM" id="SSF55681">
    <property type="entry name" value="Class II aaRS and biotin synthetases"/>
    <property type="match status" value="1"/>
</dbReference>
<dbReference type="InterPro" id="IPR006195">
    <property type="entry name" value="aa-tRNA-synth_II"/>
</dbReference>
<dbReference type="NCBIfam" id="TIGR00443">
    <property type="entry name" value="hisZ_biosyn_reg"/>
    <property type="match status" value="1"/>
</dbReference>
<proteinExistence type="inferred from homology"/>
<dbReference type="AlphaFoldDB" id="R6I5K6"/>
<dbReference type="GO" id="GO:0016757">
    <property type="term" value="F:glycosyltransferase activity"/>
    <property type="evidence" value="ECO:0007669"/>
    <property type="project" value="UniProtKB-KW"/>
</dbReference>
<dbReference type="EMBL" id="CBDS010000037">
    <property type="protein sequence ID" value="CDB45463.1"/>
    <property type="molecule type" value="Genomic_DNA"/>
</dbReference>
<evidence type="ECO:0000313" key="12">
    <source>
        <dbReference type="EMBL" id="MTT76335.1"/>
    </source>
</evidence>
<keyword evidence="14" id="KW-1185">Reference proteome</keyword>
<dbReference type="HAMAP" id="MF_00125">
    <property type="entry name" value="HisZ"/>
    <property type="match status" value="1"/>
</dbReference>